<evidence type="ECO:0000313" key="8">
    <source>
        <dbReference type="Proteomes" id="UP000232323"/>
    </source>
</evidence>
<comment type="subcellular location">
    <subcellularLocation>
        <location evidence="1">Nucleus</location>
    </subcellularLocation>
</comment>
<dbReference type="OrthoDB" id="29755at2759"/>
<evidence type="ECO:0000256" key="4">
    <source>
        <dbReference type="ARBA" id="ARBA00023163"/>
    </source>
</evidence>
<dbReference type="GO" id="GO:0005634">
    <property type="term" value="C:nucleus"/>
    <property type="evidence" value="ECO:0007669"/>
    <property type="project" value="UniProtKB-SubCell"/>
</dbReference>
<dbReference type="AlphaFoldDB" id="A0A250XKD0"/>
<dbReference type="GO" id="GO:0000785">
    <property type="term" value="C:chromatin"/>
    <property type="evidence" value="ECO:0007669"/>
    <property type="project" value="TreeGrafter"/>
</dbReference>
<keyword evidence="8" id="KW-1185">Reference proteome</keyword>
<evidence type="ECO:0000256" key="3">
    <source>
        <dbReference type="ARBA" id="ARBA00023015"/>
    </source>
</evidence>
<evidence type="ECO:0000256" key="5">
    <source>
        <dbReference type="ARBA" id="ARBA00023186"/>
    </source>
</evidence>
<organism evidence="7 8">
    <name type="scientific">Chlamydomonas eustigma</name>
    <dbReference type="NCBI Taxonomy" id="1157962"/>
    <lineage>
        <taxon>Eukaryota</taxon>
        <taxon>Viridiplantae</taxon>
        <taxon>Chlorophyta</taxon>
        <taxon>core chlorophytes</taxon>
        <taxon>Chlorophyceae</taxon>
        <taxon>CS clade</taxon>
        <taxon>Chlamydomonadales</taxon>
        <taxon>Chlamydomonadaceae</taxon>
        <taxon>Chlamydomonas</taxon>
    </lineage>
</organism>
<dbReference type="InterPro" id="IPR006818">
    <property type="entry name" value="ASF1-like"/>
</dbReference>
<name>A0A250XKD0_9CHLO</name>
<evidence type="ECO:0000256" key="6">
    <source>
        <dbReference type="ARBA" id="ARBA00023242"/>
    </source>
</evidence>
<comment type="similarity">
    <text evidence="2">Belongs to the ASF1 family.</text>
</comment>
<keyword evidence="4" id="KW-0804">Transcription</keyword>
<comment type="caution">
    <text evidence="7">The sequence shown here is derived from an EMBL/GenBank/DDBJ whole genome shotgun (WGS) entry which is preliminary data.</text>
</comment>
<dbReference type="SUPFAM" id="SSF101546">
    <property type="entry name" value="ASF1-like"/>
    <property type="match status" value="1"/>
</dbReference>
<accession>A0A250XKD0</accession>
<evidence type="ECO:0000256" key="1">
    <source>
        <dbReference type="ARBA" id="ARBA00004123"/>
    </source>
</evidence>
<dbReference type="InterPro" id="IPR036747">
    <property type="entry name" value="ASF1-like_sf"/>
</dbReference>
<sequence length="194" mass="21837">MAAVNVISVVPGNCEVEFTAPFSFTIEYECLYPLESDLEWKMTYVGSAGDYSQDQLLDSVLVGPVLQGNYKFVFEGNAPDHNKINEEDILGVTVVYLTCSYKGKEFIHIGYYLNNDYSDEELKENPPSKPNIPAITRTLLLADPPRVTRFPIDFDNYALLALPQSAATAIEDIAQDHENVMDYVEDDYARDIMD</sequence>
<dbReference type="GO" id="GO:0006335">
    <property type="term" value="P:DNA replication-dependent chromatin assembly"/>
    <property type="evidence" value="ECO:0007669"/>
    <property type="project" value="TreeGrafter"/>
</dbReference>
<dbReference type="PANTHER" id="PTHR12040">
    <property type="entry name" value="ANTI-SILENCING PROTEIN 1"/>
    <property type="match status" value="1"/>
</dbReference>
<dbReference type="Pfam" id="PF04729">
    <property type="entry name" value="ASF1_hist_chap"/>
    <property type="match status" value="1"/>
</dbReference>
<keyword evidence="5" id="KW-0143">Chaperone</keyword>
<dbReference type="Gene3D" id="2.60.40.1490">
    <property type="entry name" value="Histone chaperone ASF1-like"/>
    <property type="match status" value="1"/>
</dbReference>
<keyword evidence="6" id="KW-0539">Nucleus</keyword>
<dbReference type="PANTHER" id="PTHR12040:SF0">
    <property type="entry name" value="HISTONE CHAPERONE ASF1"/>
    <property type="match status" value="1"/>
</dbReference>
<dbReference type="EMBL" id="BEGY01000099">
    <property type="protein sequence ID" value="GAX83476.1"/>
    <property type="molecule type" value="Genomic_DNA"/>
</dbReference>
<proteinExistence type="inferred from homology"/>
<keyword evidence="3" id="KW-0805">Transcription regulation</keyword>
<dbReference type="STRING" id="1157962.A0A250XKD0"/>
<dbReference type="GO" id="GO:0042393">
    <property type="term" value="F:histone binding"/>
    <property type="evidence" value="ECO:0007669"/>
    <property type="project" value="TreeGrafter"/>
</dbReference>
<dbReference type="Proteomes" id="UP000232323">
    <property type="component" value="Unassembled WGS sequence"/>
</dbReference>
<protein>
    <submittedName>
        <fullName evidence="7">Uncharacterized protein</fullName>
    </submittedName>
</protein>
<reference evidence="7 8" key="1">
    <citation type="submission" date="2017-08" db="EMBL/GenBank/DDBJ databases">
        <title>Acidophilic green algal genome provides insights into adaptation to an acidic environment.</title>
        <authorList>
            <person name="Hirooka S."/>
            <person name="Hirose Y."/>
            <person name="Kanesaki Y."/>
            <person name="Higuchi S."/>
            <person name="Fujiwara T."/>
            <person name="Onuma R."/>
            <person name="Era A."/>
            <person name="Ohbayashi R."/>
            <person name="Uzuka A."/>
            <person name="Nozaki H."/>
            <person name="Yoshikawa H."/>
            <person name="Miyagishima S.Y."/>
        </authorList>
    </citation>
    <scope>NUCLEOTIDE SEQUENCE [LARGE SCALE GENOMIC DNA]</scope>
    <source>
        <strain evidence="7 8">NIES-2499</strain>
    </source>
</reference>
<evidence type="ECO:0000313" key="7">
    <source>
        <dbReference type="EMBL" id="GAX83476.1"/>
    </source>
</evidence>
<evidence type="ECO:0000256" key="2">
    <source>
        <dbReference type="ARBA" id="ARBA00006051"/>
    </source>
</evidence>
<gene>
    <name evidence="7" type="ORF">CEUSTIGMA_g10901.t1</name>
</gene>